<dbReference type="InterPro" id="IPR005467">
    <property type="entry name" value="His_kinase_dom"/>
</dbReference>
<gene>
    <name evidence="14" type="ORF">Rmf_48600</name>
</gene>
<evidence type="ECO:0000256" key="4">
    <source>
        <dbReference type="ARBA" id="ARBA00022553"/>
    </source>
</evidence>
<dbReference type="Pfam" id="PF00512">
    <property type="entry name" value="HisKA"/>
    <property type="match status" value="1"/>
</dbReference>
<dbReference type="SMART" id="SM00304">
    <property type="entry name" value="HAMP"/>
    <property type="match status" value="1"/>
</dbReference>
<evidence type="ECO:0000256" key="10">
    <source>
        <dbReference type="ARBA" id="ARBA00023136"/>
    </source>
</evidence>
<dbReference type="Gene3D" id="3.30.565.10">
    <property type="entry name" value="Histidine kinase-like ATPase, C-terminal domain"/>
    <property type="match status" value="1"/>
</dbReference>
<dbReference type="Gene3D" id="6.10.340.10">
    <property type="match status" value="1"/>
</dbReference>
<comment type="catalytic activity">
    <reaction evidence="1">
        <text>ATP + protein L-histidine = ADP + protein N-phospho-L-histidine.</text>
        <dbReference type="EC" id="2.7.13.3"/>
    </reaction>
</comment>
<evidence type="ECO:0000256" key="1">
    <source>
        <dbReference type="ARBA" id="ARBA00000085"/>
    </source>
</evidence>
<dbReference type="PANTHER" id="PTHR45436">
    <property type="entry name" value="SENSOR HISTIDINE KINASE YKOH"/>
    <property type="match status" value="1"/>
</dbReference>
<dbReference type="SMART" id="SM00387">
    <property type="entry name" value="HATPase_c"/>
    <property type="match status" value="1"/>
</dbReference>
<feature type="transmembrane region" description="Helical" evidence="11">
    <location>
        <begin position="12"/>
        <end position="37"/>
    </location>
</feature>
<dbReference type="Pfam" id="PF02518">
    <property type="entry name" value="HATPase_c"/>
    <property type="match status" value="1"/>
</dbReference>
<dbReference type="PROSITE" id="PS50885">
    <property type="entry name" value="HAMP"/>
    <property type="match status" value="1"/>
</dbReference>
<dbReference type="InterPro" id="IPR003661">
    <property type="entry name" value="HisK_dim/P_dom"/>
</dbReference>
<feature type="domain" description="HAMP" evidence="13">
    <location>
        <begin position="179"/>
        <end position="232"/>
    </location>
</feature>
<dbReference type="Gene3D" id="1.10.287.130">
    <property type="match status" value="1"/>
</dbReference>
<dbReference type="EMBL" id="AP025637">
    <property type="protein sequence ID" value="BDG74931.1"/>
    <property type="molecule type" value="Genomic_DNA"/>
</dbReference>
<dbReference type="InterPro" id="IPR003660">
    <property type="entry name" value="HAMP_dom"/>
</dbReference>
<dbReference type="InterPro" id="IPR004358">
    <property type="entry name" value="Sig_transdc_His_kin-like_C"/>
</dbReference>
<dbReference type="Proteomes" id="UP000831327">
    <property type="component" value="Chromosome"/>
</dbReference>
<keyword evidence="10 11" id="KW-0472">Membrane</keyword>
<evidence type="ECO:0000256" key="8">
    <source>
        <dbReference type="ARBA" id="ARBA00022989"/>
    </source>
</evidence>
<feature type="transmembrane region" description="Helical" evidence="11">
    <location>
        <begin position="158"/>
        <end position="178"/>
    </location>
</feature>
<evidence type="ECO:0000256" key="7">
    <source>
        <dbReference type="ARBA" id="ARBA00022777"/>
    </source>
</evidence>
<keyword evidence="8 11" id="KW-1133">Transmembrane helix</keyword>
<evidence type="ECO:0000256" key="9">
    <source>
        <dbReference type="ARBA" id="ARBA00023012"/>
    </source>
</evidence>
<keyword evidence="5" id="KW-0808">Transferase</keyword>
<dbReference type="Pfam" id="PF00672">
    <property type="entry name" value="HAMP"/>
    <property type="match status" value="1"/>
</dbReference>
<proteinExistence type="predicted"/>
<evidence type="ECO:0000256" key="11">
    <source>
        <dbReference type="SAM" id="Phobius"/>
    </source>
</evidence>
<protein>
    <recommendedName>
        <fullName evidence="3">histidine kinase</fullName>
        <ecNumber evidence="3">2.7.13.3</ecNumber>
    </recommendedName>
</protein>
<keyword evidence="9" id="KW-0902">Two-component regulatory system</keyword>
<evidence type="ECO:0000256" key="5">
    <source>
        <dbReference type="ARBA" id="ARBA00022679"/>
    </source>
</evidence>
<organism evidence="14 15">
    <name type="scientific">Roseomonas fluvialis</name>
    <dbReference type="NCBI Taxonomy" id="1750527"/>
    <lineage>
        <taxon>Bacteria</taxon>
        <taxon>Pseudomonadati</taxon>
        <taxon>Pseudomonadota</taxon>
        <taxon>Alphaproteobacteria</taxon>
        <taxon>Acetobacterales</taxon>
        <taxon>Roseomonadaceae</taxon>
        <taxon>Roseomonas</taxon>
    </lineage>
</organism>
<evidence type="ECO:0000313" key="15">
    <source>
        <dbReference type="Proteomes" id="UP000831327"/>
    </source>
</evidence>
<keyword evidence="7 14" id="KW-0418">Kinase</keyword>
<evidence type="ECO:0000313" key="14">
    <source>
        <dbReference type="EMBL" id="BDG74931.1"/>
    </source>
</evidence>
<evidence type="ECO:0000256" key="2">
    <source>
        <dbReference type="ARBA" id="ARBA00004370"/>
    </source>
</evidence>
<dbReference type="CDD" id="cd00075">
    <property type="entry name" value="HATPase"/>
    <property type="match status" value="1"/>
</dbReference>
<dbReference type="EC" id="2.7.13.3" evidence="3"/>
<dbReference type="GO" id="GO:0016301">
    <property type="term" value="F:kinase activity"/>
    <property type="evidence" value="ECO:0007669"/>
    <property type="project" value="UniProtKB-KW"/>
</dbReference>
<dbReference type="PRINTS" id="PR00344">
    <property type="entry name" value="BCTRLSENSOR"/>
</dbReference>
<dbReference type="SUPFAM" id="SSF47384">
    <property type="entry name" value="Homodimeric domain of signal transducing histidine kinase"/>
    <property type="match status" value="1"/>
</dbReference>
<dbReference type="RefSeq" id="WP_244457034.1">
    <property type="nucleotide sequence ID" value="NZ_AP025637.1"/>
</dbReference>
<reference evidence="14 15" key="1">
    <citation type="journal article" date="2016" name="Microbes Environ.">
        <title>Phylogenetically diverse aerobic anoxygenic phototrophic bacteria isolated from epilithic biofilms in Tama river, Japan.</title>
        <authorList>
            <person name="Hirose S."/>
            <person name="Matsuura K."/>
            <person name="Haruta S."/>
        </authorList>
    </citation>
    <scope>NUCLEOTIDE SEQUENCE [LARGE SCALE GENOMIC DNA]</scope>
    <source>
        <strain evidence="14 15">S08</strain>
    </source>
</reference>
<evidence type="ECO:0000259" key="12">
    <source>
        <dbReference type="PROSITE" id="PS50109"/>
    </source>
</evidence>
<feature type="domain" description="Histidine kinase" evidence="12">
    <location>
        <begin position="240"/>
        <end position="444"/>
    </location>
</feature>
<evidence type="ECO:0000256" key="3">
    <source>
        <dbReference type="ARBA" id="ARBA00012438"/>
    </source>
</evidence>
<dbReference type="SMART" id="SM00388">
    <property type="entry name" value="HisKA"/>
    <property type="match status" value="1"/>
</dbReference>
<keyword evidence="4" id="KW-0597">Phosphoprotein</keyword>
<evidence type="ECO:0000259" key="13">
    <source>
        <dbReference type="PROSITE" id="PS50885"/>
    </source>
</evidence>
<dbReference type="InterPro" id="IPR003594">
    <property type="entry name" value="HATPase_dom"/>
</dbReference>
<keyword evidence="15" id="KW-1185">Reference proteome</keyword>
<sequence>MAEPRWAFARTTAFRVTLLHLLLTIAGTLLVGGGAWWATVGFGARQAAQEIERGMGVLLQSGALSGPRGIALSIEARMAADRTGAEFYLLAGPDGQRIAGNLSGVPRDPGWREGTIRLPQGAEAPVLMLAAPLPGGGALVVGRDLSSVRALEQRLVSVAGWVGAAMLLLGLGGGLLIGRSVARRAAAMDAALAAVQGGDLDRRLAVGRGGDEFDRLAARINATLDRLQSLMTALRGVTDDIAHDLRTPLTRLRTRLDAAAVAPTGEAIAAAQQEADALLDIFAALLRIAQVESGTQRAGFTRVDLSAIATSVAEVFAPAAEDRGQIFATDIAPGITMTGDPALLTQMLANLAENAVRHGRNGGHILLAVGAAGLTITDDGPGIPADQHERAFRRFGRLDAARSTPGSGLGLALVRAVAELHGMTITLEDAAPGLRVRIALPGVR</sequence>
<dbReference type="InterPro" id="IPR050428">
    <property type="entry name" value="TCS_sensor_his_kinase"/>
</dbReference>
<dbReference type="PANTHER" id="PTHR45436:SF8">
    <property type="entry name" value="HISTIDINE KINASE"/>
    <property type="match status" value="1"/>
</dbReference>
<name>A0ABM7YA14_9PROT</name>
<dbReference type="InterPro" id="IPR036097">
    <property type="entry name" value="HisK_dim/P_sf"/>
</dbReference>
<comment type="subcellular location">
    <subcellularLocation>
        <location evidence="2">Membrane</location>
    </subcellularLocation>
</comment>
<dbReference type="SUPFAM" id="SSF55874">
    <property type="entry name" value="ATPase domain of HSP90 chaperone/DNA topoisomerase II/histidine kinase"/>
    <property type="match status" value="1"/>
</dbReference>
<dbReference type="InterPro" id="IPR036890">
    <property type="entry name" value="HATPase_C_sf"/>
</dbReference>
<evidence type="ECO:0000256" key="6">
    <source>
        <dbReference type="ARBA" id="ARBA00022692"/>
    </source>
</evidence>
<dbReference type="PROSITE" id="PS50109">
    <property type="entry name" value="HIS_KIN"/>
    <property type="match status" value="1"/>
</dbReference>
<keyword evidence="6 11" id="KW-0812">Transmembrane</keyword>
<accession>A0ABM7YA14</accession>